<dbReference type="AlphaFoldDB" id="A0AAD1U3A4"/>
<evidence type="ECO:0000256" key="1">
    <source>
        <dbReference type="SAM" id="MobiDB-lite"/>
    </source>
</evidence>
<comment type="caution">
    <text evidence="2">The sequence shown here is derived from an EMBL/GenBank/DDBJ whole genome shotgun (WGS) entry which is preliminary data.</text>
</comment>
<organism evidence="2 3">
    <name type="scientific">Euplotes crassus</name>
    <dbReference type="NCBI Taxonomy" id="5936"/>
    <lineage>
        <taxon>Eukaryota</taxon>
        <taxon>Sar</taxon>
        <taxon>Alveolata</taxon>
        <taxon>Ciliophora</taxon>
        <taxon>Intramacronucleata</taxon>
        <taxon>Spirotrichea</taxon>
        <taxon>Hypotrichia</taxon>
        <taxon>Euplotida</taxon>
        <taxon>Euplotidae</taxon>
        <taxon>Moneuplotes</taxon>
    </lineage>
</organism>
<evidence type="ECO:0000313" key="3">
    <source>
        <dbReference type="Proteomes" id="UP001295684"/>
    </source>
</evidence>
<feature type="region of interest" description="Disordered" evidence="1">
    <location>
        <begin position="401"/>
        <end position="430"/>
    </location>
</feature>
<accession>A0AAD1U3A4</accession>
<gene>
    <name evidence="2" type="ORF">ECRASSUSDP1_LOCUS2793</name>
</gene>
<name>A0AAD1U3A4_EUPCR</name>
<proteinExistence type="predicted"/>
<feature type="compositionally biased region" description="Polar residues" evidence="1">
    <location>
        <begin position="401"/>
        <end position="422"/>
    </location>
</feature>
<evidence type="ECO:0000313" key="2">
    <source>
        <dbReference type="EMBL" id="CAI2361482.1"/>
    </source>
</evidence>
<dbReference type="EMBL" id="CAMPGE010002672">
    <property type="protein sequence ID" value="CAI2361482.1"/>
    <property type="molecule type" value="Genomic_DNA"/>
</dbReference>
<reference evidence="2" key="1">
    <citation type="submission" date="2023-07" db="EMBL/GenBank/DDBJ databases">
        <authorList>
            <consortium name="AG Swart"/>
            <person name="Singh M."/>
            <person name="Singh A."/>
            <person name="Seah K."/>
            <person name="Emmerich C."/>
        </authorList>
    </citation>
    <scope>NUCLEOTIDE SEQUENCE</scope>
    <source>
        <strain evidence="2">DP1</strain>
    </source>
</reference>
<protein>
    <submittedName>
        <fullName evidence="2">Uncharacterized protein</fullName>
    </submittedName>
</protein>
<sequence length="569" mass="66332">MDEVLEIHRIAKENLESGKVESNMEYADQIYSSQRVNVDKKVKKISDYFASKRFNVNTVDPSFNQMLEIIDAEKKVDEKKKLIDEAARLKFKIAVRENQEEAAYDPLNIYLDDNLTDKEKEIKKMKKLIGNQKAFYQYKKRGSLMRDKDYLKIQNRIKQRQMLETIKKNLSQGRRRHLVSSLIEEDKKVIHSHQSMNLQFDKDNIGLFTDLRSIDREKKSKAEKTPKVRNVSTSLYPRPARTSKLKVTNSLVKIKDESNGIRAVSSSGVKTISPALSTNTSRKNYEGNYISFDSHLSRKKTVCDSIAERIPRKKIKQINMPTFGQRKKTHNHTMRNYQKSSMANAPGINSFAKHRNSINVASDLKPEHIKFKRPTFQGRREKKWVAKEKFVHDSSNFDSIFTKQRSPNNLSPKKVRFSSQEEPNSELKPLVRKSPLVLRKQKSIKKSKKCVKQVKTKIKDLIDKCRFAEENDEYNQCQKYDCDIYLEDLKHQELSATLEIMQNIEFAEAGTLYKLFEHQYKNKQQELNRAIEVNKEYRSGIMDPSRDVAQHERQAAIKKKIIAQKSSLG</sequence>
<dbReference type="Proteomes" id="UP001295684">
    <property type="component" value="Unassembled WGS sequence"/>
</dbReference>
<keyword evidence="3" id="KW-1185">Reference proteome</keyword>